<proteinExistence type="predicted"/>
<organism evidence="2">
    <name type="scientific">uncultured marine group II/III euryarchaeote KM3_82_B10</name>
    <dbReference type="NCBI Taxonomy" id="1456517"/>
    <lineage>
        <taxon>Archaea</taxon>
        <taxon>Methanobacteriati</taxon>
        <taxon>Methanobacteriota</taxon>
        <taxon>environmental samples</taxon>
    </lineage>
</organism>
<feature type="region of interest" description="Disordered" evidence="1">
    <location>
        <begin position="1"/>
        <end position="89"/>
    </location>
</feature>
<evidence type="ECO:0000256" key="1">
    <source>
        <dbReference type="SAM" id="MobiDB-lite"/>
    </source>
</evidence>
<dbReference type="AlphaFoldDB" id="A0A075HRY3"/>
<feature type="compositionally biased region" description="Polar residues" evidence="1">
    <location>
        <begin position="1"/>
        <end position="10"/>
    </location>
</feature>
<name>A0A075HRY3_9EURY</name>
<dbReference type="EMBL" id="KF901104">
    <property type="protein sequence ID" value="AIF18220.1"/>
    <property type="molecule type" value="Genomic_DNA"/>
</dbReference>
<sequence>MEACSPSSIDAPSAKPSAATTSPWETRFEATFHLSSPGRLSPTLSRTSAPLRRSAADSSVGQDRTFLQADTRRAPDNESSPSWPAHVSQSDRFPERISMSIECLLANSIIPTSSILLRTSTAESSEAATRSIPSRSAPSFLSPLSDGLIQRNHIAGLARPPARSCLILWSTWSCSELVANGSSLESHSLRLSQSSGSKFAESTQSPASTSLSASSITGNCAISAMSGASFARTLHTGCMPFSHSDLNSAIRESKEASQVASDLPRWAHRTASL</sequence>
<protein>
    <submittedName>
        <fullName evidence="2">Uncharacterized protein</fullName>
    </submittedName>
</protein>
<evidence type="ECO:0000313" key="2">
    <source>
        <dbReference type="EMBL" id="AIF18220.1"/>
    </source>
</evidence>
<accession>A0A075HRY3</accession>
<feature type="compositionally biased region" description="Polar residues" evidence="1">
    <location>
        <begin position="77"/>
        <end position="89"/>
    </location>
</feature>
<reference evidence="2" key="1">
    <citation type="journal article" date="2014" name="Genome Biol. Evol.">
        <title>Pangenome evidence for extensive interdomain horizontal transfer affecting lineage core and shell genes in uncultured planktonic thaumarchaeota and euryarchaeota.</title>
        <authorList>
            <person name="Deschamps P."/>
            <person name="Zivanovic Y."/>
            <person name="Moreira D."/>
            <person name="Rodriguez-Valera F."/>
            <person name="Lopez-Garcia P."/>
        </authorList>
    </citation>
    <scope>NUCLEOTIDE SEQUENCE</scope>
</reference>
<feature type="compositionally biased region" description="Low complexity" evidence="1">
    <location>
        <begin position="11"/>
        <end position="23"/>
    </location>
</feature>